<evidence type="ECO:0000256" key="4">
    <source>
        <dbReference type="ARBA" id="ARBA00022679"/>
    </source>
</evidence>
<keyword evidence="5 7" id="KW-0472">Membrane</keyword>
<dbReference type="Pfam" id="PF03279">
    <property type="entry name" value="Lip_A_acyltrans"/>
    <property type="match status" value="1"/>
</dbReference>
<keyword evidence="4" id="KW-0808">Transferase</keyword>
<comment type="caution">
    <text evidence="8">The sequence shown here is derived from an EMBL/GenBank/DDBJ whole genome shotgun (WGS) entry which is preliminary data.</text>
</comment>
<dbReference type="PANTHER" id="PTHR30606">
    <property type="entry name" value="LIPID A BIOSYNTHESIS LAUROYL ACYLTRANSFERASE"/>
    <property type="match status" value="1"/>
</dbReference>
<dbReference type="InterPro" id="IPR004960">
    <property type="entry name" value="LipA_acyltrans"/>
</dbReference>
<keyword evidence="7" id="KW-1133">Transmembrane helix</keyword>
<evidence type="ECO:0000256" key="6">
    <source>
        <dbReference type="ARBA" id="ARBA00023315"/>
    </source>
</evidence>
<dbReference type="PANTHER" id="PTHR30606:SF10">
    <property type="entry name" value="PHOSPHATIDYLINOSITOL MANNOSIDE ACYLTRANSFERASE"/>
    <property type="match status" value="1"/>
</dbReference>
<organism evidence="8 9">
    <name type="scientific">Paenibacillus germinis</name>
    <dbReference type="NCBI Taxonomy" id="2654979"/>
    <lineage>
        <taxon>Bacteria</taxon>
        <taxon>Bacillati</taxon>
        <taxon>Bacillota</taxon>
        <taxon>Bacilli</taxon>
        <taxon>Bacillales</taxon>
        <taxon>Paenibacillaceae</taxon>
        <taxon>Paenibacillus</taxon>
    </lineage>
</organism>
<dbReference type="CDD" id="cd07984">
    <property type="entry name" value="LPLAT_LABLAT-like"/>
    <property type="match status" value="1"/>
</dbReference>
<keyword evidence="3" id="KW-0997">Cell inner membrane</keyword>
<dbReference type="GO" id="GO:0016746">
    <property type="term" value="F:acyltransferase activity"/>
    <property type="evidence" value="ECO:0007669"/>
    <property type="project" value="UniProtKB-KW"/>
</dbReference>
<keyword evidence="6 8" id="KW-0012">Acyltransferase</keyword>
<dbReference type="EMBL" id="WHOC01000045">
    <property type="protein sequence ID" value="NOU85956.1"/>
    <property type="molecule type" value="Genomic_DNA"/>
</dbReference>
<keyword evidence="7" id="KW-0812">Transmembrane</keyword>
<gene>
    <name evidence="8" type="ORF">GC102_09230</name>
</gene>
<evidence type="ECO:0000256" key="2">
    <source>
        <dbReference type="ARBA" id="ARBA00022475"/>
    </source>
</evidence>
<accession>A0ABX1Z108</accession>
<sequence>MYEWISKLTLNERRLLRIERVLRVFPIWMMSAACSMLAVVLYRAFRKGFLKRVEHNLIDLLGEMPKSSLKAISKHYVQNVVFTLYEILFLSARLKKLHANHFDVQGEEHLEDAQRQAKGKGFIVYAPHVGNFFNYYWYLTKKFDCLTVASAGSPELKPLYMKFAAMGCNGLDYDSVPPLELYRTLKKHVQSGGIIFILGDFWRPTFPLSRLFGRLTRTPEGAAMIALEHRVPVVPFYGYRVQGFKHRLVFGFPMRLHEQFERSGRSGRSERAEANLLLNAFMERVIREQPSAWFYWFNVHERWEKAPSLAADNTSNDAIGSIDLTAEAAG</sequence>
<evidence type="ECO:0000256" key="7">
    <source>
        <dbReference type="SAM" id="Phobius"/>
    </source>
</evidence>
<evidence type="ECO:0000313" key="8">
    <source>
        <dbReference type="EMBL" id="NOU85956.1"/>
    </source>
</evidence>
<reference evidence="8 9" key="1">
    <citation type="submission" date="2019-10" db="EMBL/GenBank/DDBJ databases">
        <title>Description of Paenibacillus choica sp. nov.</title>
        <authorList>
            <person name="Carlier A."/>
            <person name="Qi S."/>
        </authorList>
    </citation>
    <scope>NUCLEOTIDE SEQUENCE [LARGE SCALE GENOMIC DNA]</scope>
    <source>
        <strain evidence="8 9">LMG 31460</strain>
    </source>
</reference>
<feature type="transmembrane region" description="Helical" evidence="7">
    <location>
        <begin position="21"/>
        <end position="45"/>
    </location>
</feature>
<evidence type="ECO:0000256" key="5">
    <source>
        <dbReference type="ARBA" id="ARBA00023136"/>
    </source>
</evidence>
<evidence type="ECO:0000313" key="9">
    <source>
        <dbReference type="Proteomes" id="UP000658690"/>
    </source>
</evidence>
<keyword evidence="9" id="KW-1185">Reference proteome</keyword>
<dbReference type="PROSITE" id="PS51257">
    <property type="entry name" value="PROKAR_LIPOPROTEIN"/>
    <property type="match status" value="1"/>
</dbReference>
<dbReference type="RefSeq" id="WP_171689251.1">
    <property type="nucleotide sequence ID" value="NZ_WHOC01000045.1"/>
</dbReference>
<name>A0ABX1Z108_9BACL</name>
<comment type="subcellular location">
    <subcellularLocation>
        <location evidence="1">Cell inner membrane</location>
    </subcellularLocation>
</comment>
<proteinExistence type="predicted"/>
<protein>
    <submittedName>
        <fullName evidence="8">Lipid A biosynthesis acyltransferase</fullName>
    </submittedName>
</protein>
<evidence type="ECO:0000256" key="1">
    <source>
        <dbReference type="ARBA" id="ARBA00004533"/>
    </source>
</evidence>
<keyword evidence="2" id="KW-1003">Cell membrane</keyword>
<evidence type="ECO:0000256" key="3">
    <source>
        <dbReference type="ARBA" id="ARBA00022519"/>
    </source>
</evidence>
<dbReference type="Proteomes" id="UP000658690">
    <property type="component" value="Unassembled WGS sequence"/>
</dbReference>